<evidence type="ECO:0000313" key="2">
    <source>
        <dbReference type="Proteomes" id="UP000784128"/>
    </source>
</evidence>
<reference evidence="1 2" key="1">
    <citation type="submission" date="2021-05" db="EMBL/GenBank/DDBJ databases">
        <title>The draft genome of Geobacter chapellei DSM 13688.</title>
        <authorList>
            <person name="Xu Z."/>
            <person name="Masuda Y."/>
            <person name="Itoh H."/>
            <person name="Senoo K."/>
        </authorList>
    </citation>
    <scope>NUCLEOTIDE SEQUENCE [LARGE SCALE GENOMIC DNA]</scope>
    <source>
        <strain evidence="1 2">DSM 13688</strain>
    </source>
</reference>
<keyword evidence="2" id="KW-1185">Reference proteome</keyword>
<organism evidence="1 2">
    <name type="scientific">Pelotalea chapellei</name>
    <dbReference type="NCBI Taxonomy" id="44671"/>
    <lineage>
        <taxon>Bacteria</taxon>
        <taxon>Pseudomonadati</taxon>
        <taxon>Thermodesulfobacteriota</taxon>
        <taxon>Desulfuromonadia</taxon>
        <taxon>Geobacterales</taxon>
        <taxon>Geobacteraceae</taxon>
        <taxon>Pelotalea</taxon>
    </lineage>
</organism>
<dbReference type="PANTHER" id="PTHR42895:SF1">
    <property type="entry name" value="IRON-SULFUR CLUSTER PROTEIN"/>
    <property type="match status" value="1"/>
</dbReference>
<accession>A0ABS5U5T1</accession>
<name>A0ABS5U5T1_9BACT</name>
<gene>
    <name evidence="1" type="ORF">KJB30_04375</name>
</gene>
<sequence length="154" mass="16595">MGHNGHSGCGCPGSMARVIERQETADTTGTKAPSELRQWPVQLHLVPPTAPYFQNADILISADCVAFAMGSMHQDLLKDKALAIACPKLDDTSAYVDKLAHIFSANEIKSITVAIMEVPCCRGLDIMVKEALHKSGKAIPLESIIIGINGERRN</sequence>
<dbReference type="Proteomes" id="UP000784128">
    <property type="component" value="Unassembled WGS sequence"/>
</dbReference>
<dbReference type="InterPro" id="IPR052911">
    <property type="entry name" value="Corrinoid_activation_enz"/>
</dbReference>
<dbReference type="EMBL" id="JAHDYS010000003">
    <property type="protein sequence ID" value="MBT1071007.1"/>
    <property type="molecule type" value="Genomic_DNA"/>
</dbReference>
<proteinExistence type="predicted"/>
<comment type="caution">
    <text evidence="1">The sequence shown here is derived from an EMBL/GenBank/DDBJ whole genome shotgun (WGS) entry which is preliminary data.</text>
</comment>
<dbReference type="RefSeq" id="WP_214296716.1">
    <property type="nucleotide sequence ID" value="NZ_JAHDYS010000003.1"/>
</dbReference>
<evidence type="ECO:0000313" key="1">
    <source>
        <dbReference type="EMBL" id="MBT1071007.1"/>
    </source>
</evidence>
<protein>
    <submittedName>
        <fullName evidence="1">Iron-sulfur cluster-binding oxidoreductase</fullName>
    </submittedName>
</protein>
<dbReference type="PANTHER" id="PTHR42895">
    <property type="entry name" value="IRON-SULFUR CLUSTER-BINDING PROTEIN-RELATED"/>
    <property type="match status" value="1"/>
</dbReference>